<reference evidence="1" key="1">
    <citation type="journal article" date="2014" name="Int. J. Syst. Evol. Microbiol.">
        <title>Complete genome sequence of Corynebacterium casei LMG S-19264T (=DSM 44701T), isolated from a smear-ripened cheese.</title>
        <authorList>
            <consortium name="US DOE Joint Genome Institute (JGI-PGF)"/>
            <person name="Walter F."/>
            <person name="Albersmeier A."/>
            <person name="Kalinowski J."/>
            <person name="Ruckert C."/>
        </authorList>
    </citation>
    <scope>NUCLEOTIDE SEQUENCE</scope>
    <source>
        <strain evidence="1">NBRC 110023</strain>
    </source>
</reference>
<sequence>MVGLKANDNTTLVNTQPSFNNDKVLLETQFTPVVLENLQGKLIVLPELQGRAMVGTFKVAKEDPFHDKSLGWINRRYLQNKHTDPGAAVGGSTRLWFGSEKGPYAIFFAPGKPQTVPNIRVPDAISMDEYKIVRRSTSSVHMQATADILNYSKFVFEVDIQRSISLINEGDLLKALSISSLDTVNAFAYEAHTKIKNVGSADWTAKTGMLSIWDLSAFDPSDNNTVVMPIRGSLTEPTAYFNENSTSHYRIMDDIVYYRANAKYMNKIGIPIENTKPVLGSYDSENNLLTIITFSFNPADKYYNNAVWFEDGYEAHKGEAINVFNDGSVGGKPPFGPFYELETSSSARPLKAGETHSHTHKVFHVTGERHTLNQISENLFGVDLATIENVFKD</sequence>
<keyword evidence="2" id="KW-1185">Reference proteome</keyword>
<evidence type="ECO:0000313" key="2">
    <source>
        <dbReference type="Proteomes" id="UP001156601"/>
    </source>
</evidence>
<dbReference type="Proteomes" id="UP001156601">
    <property type="component" value="Unassembled WGS sequence"/>
</dbReference>
<protein>
    <submittedName>
        <fullName evidence="1">Uncharacterized protein</fullName>
    </submittedName>
</protein>
<reference evidence="1" key="2">
    <citation type="submission" date="2023-01" db="EMBL/GenBank/DDBJ databases">
        <title>Draft genome sequence of Agaribacter marinus strain NBRC 110023.</title>
        <authorList>
            <person name="Sun Q."/>
            <person name="Mori K."/>
        </authorList>
    </citation>
    <scope>NUCLEOTIDE SEQUENCE</scope>
    <source>
        <strain evidence="1">NBRC 110023</strain>
    </source>
</reference>
<accession>A0AA37SVI0</accession>
<dbReference type="Pfam" id="PF20583">
    <property type="entry name" value="DUF6786"/>
    <property type="match status" value="1"/>
</dbReference>
<dbReference type="AlphaFoldDB" id="A0AA37SVI0"/>
<gene>
    <name evidence="1" type="ORF">GCM10007852_14440</name>
</gene>
<comment type="caution">
    <text evidence="1">The sequence shown here is derived from an EMBL/GenBank/DDBJ whole genome shotgun (WGS) entry which is preliminary data.</text>
</comment>
<name>A0AA37SVI0_9ALTE</name>
<dbReference type="InterPro" id="IPR046713">
    <property type="entry name" value="DUF6786"/>
</dbReference>
<dbReference type="EMBL" id="BSOT01000005">
    <property type="protein sequence ID" value="GLR70536.1"/>
    <property type="molecule type" value="Genomic_DNA"/>
</dbReference>
<proteinExistence type="predicted"/>
<organism evidence="1 2">
    <name type="scientific">Agaribacter marinus</name>
    <dbReference type="NCBI Taxonomy" id="1431249"/>
    <lineage>
        <taxon>Bacteria</taxon>
        <taxon>Pseudomonadati</taxon>
        <taxon>Pseudomonadota</taxon>
        <taxon>Gammaproteobacteria</taxon>
        <taxon>Alteromonadales</taxon>
        <taxon>Alteromonadaceae</taxon>
        <taxon>Agaribacter</taxon>
    </lineage>
</organism>
<evidence type="ECO:0000313" key="1">
    <source>
        <dbReference type="EMBL" id="GLR70536.1"/>
    </source>
</evidence>